<dbReference type="InterPro" id="IPR001611">
    <property type="entry name" value="Leu-rich_rpt"/>
</dbReference>
<dbReference type="PANTHER" id="PTHR48063">
    <property type="entry name" value="LRR RECEPTOR-LIKE KINASE"/>
    <property type="match status" value="1"/>
</dbReference>
<keyword evidence="5 12" id="KW-0812">Transmembrane</keyword>
<dbReference type="FunFam" id="3.80.10.10:FF:000041">
    <property type="entry name" value="LRR receptor-like serine/threonine-protein kinase ERECTA"/>
    <property type="match status" value="1"/>
</dbReference>
<feature type="signal peptide" evidence="13">
    <location>
        <begin position="1"/>
        <end position="25"/>
    </location>
</feature>
<sequence>MASWKTTLLLLTLFLLSLFLEPLLAEATIINSIDGGMNKGCIEVERKALLEFKNGLIDPSGRLSSWVGADCCKWKGVDCNNQTGHVVKVDLKSGGDFSRLGGGFSRLGGEISDSLLDLKHLNYLDLSFNDFQGIPIPNFLGSFERLRYLNLSHARFGGMIPPHLGNLSQLRYLDLHGGDYYNFSAPLVRVHNLNWLSGLSSLKYLDLGHVNLSKATTNWMQAVNMLPFLLELHLSHCELSHFPQYSNPFVNLTSVSVIDLSYNNFNTTLPGWLFNISTLMDLYLNDATIKGPILHVNLLSLHNLVTLDLSYNNIGSEGIELVNGLSACANSSLEELNLGYNQFGGQLPDSLGLFKNLKSLDLSYNNFVGPFPNSIQHLTNLERLDLSENSISGPIPTWIGNLLRMKRLVLSNNLMNGTIPKSIGQLRELIVLYLNWNAWEGVISEIHFSNLTKLTAFSLLLSPKNQSLRFHLRPEWIPPFSLESIGVCNCYVSLKFPNWLRTQKRLDKLILINVGISDAIPEWLWKQDFLLLELSRNQLYGTLPNSLSFRQGALVDLSFNRLGGPLPLRLNVSWLYLGNNLFSGPIPLNIGESSSLEALDVSSNLLNGSIPSSISKLKDLEVIDLSNNHLSGKIPKNWNDLHRLWTIDLSKNKLSGGIPSWISSKSSLTDLILGDNNLSGEPFPSLRNCTWLYALDLGNNRFSGEIPKWIGERMSSLKQLRLRGNMFTGDIPEQLCWLSRLHILDLAVNNLSGSIPQCLGNLTALSFVTLLDRNFDDPSIHYSYSERMELVVKGQSMEFESILPIVNLIDLSSNNIWGEIPKEITTLSTLGTLNLSRNQLTGKIPEKIGAMQGLETLDLSCNCLSGPIPPSMSSITSLNHLNLSHNRLSGPIPTTNQFSTFNDPSIYEANLGLCGPPLSTNCSTLNDQDHKDEEEDEVEWDMSWFFISMGLGFPVGFWAICGSLVLKKSWRQAYFRFIDETRDRLYVFTAVNVARLKRKMEANGVHG</sequence>
<keyword evidence="11" id="KW-0325">Glycoprotein</keyword>
<dbReference type="Pfam" id="PF23598">
    <property type="entry name" value="LRR_14"/>
    <property type="match status" value="1"/>
</dbReference>
<dbReference type="SMART" id="SM00369">
    <property type="entry name" value="LRR_TYP"/>
    <property type="match status" value="8"/>
</dbReference>
<dbReference type="FunFam" id="3.80.10.10:FF:000095">
    <property type="entry name" value="LRR receptor-like serine/threonine-protein kinase GSO1"/>
    <property type="match status" value="1"/>
</dbReference>
<keyword evidence="3" id="KW-1003">Cell membrane</keyword>
<dbReference type="InterPro" id="IPR055414">
    <property type="entry name" value="LRR_R13L4/SHOC2-like"/>
</dbReference>
<evidence type="ECO:0000256" key="6">
    <source>
        <dbReference type="ARBA" id="ARBA00022729"/>
    </source>
</evidence>
<keyword evidence="7" id="KW-0677">Repeat</keyword>
<evidence type="ECO:0000256" key="8">
    <source>
        <dbReference type="ARBA" id="ARBA00022989"/>
    </source>
</evidence>
<evidence type="ECO:0000259" key="14">
    <source>
        <dbReference type="Pfam" id="PF08263"/>
    </source>
</evidence>
<evidence type="ECO:0000256" key="4">
    <source>
        <dbReference type="ARBA" id="ARBA00022614"/>
    </source>
</evidence>
<keyword evidence="6 13" id="KW-0732">Signal</keyword>
<keyword evidence="4" id="KW-0433">Leucine-rich repeat</keyword>
<keyword evidence="10 16" id="KW-0675">Receptor</keyword>
<organism evidence="16 17">
    <name type="scientific">Vitis vinifera</name>
    <name type="common">Grape</name>
    <dbReference type="NCBI Taxonomy" id="29760"/>
    <lineage>
        <taxon>Eukaryota</taxon>
        <taxon>Viridiplantae</taxon>
        <taxon>Streptophyta</taxon>
        <taxon>Embryophyta</taxon>
        <taxon>Tracheophyta</taxon>
        <taxon>Spermatophyta</taxon>
        <taxon>Magnoliopsida</taxon>
        <taxon>eudicotyledons</taxon>
        <taxon>Gunneridae</taxon>
        <taxon>Pentapetalae</taxon>
        <taxon>rosids</taxon>
        <taxon>Vitales</taxon>
        <taxon>Vitaceae</taxon>
        <taxon>Viteae</taxon>
        <taxon>Vitis</taxon>
    </lineage>
</organism>
<keyword evidence="8 12" id="KW-1133">Transmembrane helix</keyword>
<dbReference type="Pfam" id="PF13855">
    <property type="entry name" value="LRR_8"/>
    <property type="match status" value="2"/>
</dbReference>
<dbReference type="InterPro" id="IPR032675">
    <property type="entry name" value="LRR_dom_sf"/>
</dbReference>
<dbReference type="Pfam" id="PF13516">
    <property type="entry name" value="LRR_6"/>
    <property type="match status" value="1"/>
</dbReference>
<comment type="similarity">
    <text evidence="2">Belongs to the RLP family.</text>
</comment>
<proteinExistence type="inferred from homology"/>
<dbReference type="PANTHER" id="PTHR48063:SF90">
    <property type="entry name" value="OS11G0565920 PROTEIN"/>
    <property type="match status" value="1"/>
</dbReference>
<accession>A0A438IRI3</accession>
<evidence type="ECO:0000256" key="9">
    <source>
        <dbReference type="ARBA" id="ARBA00023136"/>
    </source>
</evidence>
<evidence type="ECO:0000313" key="17">
    <source>
        <dbReference type="Proteomes" id="UP000288805"/>
    </source>
</evidence>
<evidence type="ECO:0000256" key="7">
    <source>
        <dbReference type="ARBA" id="ARBA00022737"/>
    </source>
</evidence>
<dbReference type="InterPro" id="IPR046956">
    <property type="entry name" value="RLP23-like"/>
</dbReference>
<dbReference type="FunFam" id="3.80.10.10:FF:000111">
    <property type="entry name" value="LRR receptor-like serine/threonine-protein kinase ERECTA"/>
    <property type="match status" value="1"/>
</dbReference>
<comment type="caution">
    <text evidence="16">The sequence shown here is derived from an EMBL/GenBank/DDBJ whole genome shotgun (WGS) entry which is preliminary data.</text>
</comment>
<dbReference type="InterPro" id="IPR003591">
    <property type="entry name" value="Leu-rich_rpt_typical-subtyp"/>
</dbReference>
<evidence type="ECO:0000256" key="5">
    <source>
        <dbReference type="ARBA" id="ARBA00022692"/>
    </source>
</evidence>
<dbReference type="Gene3D" id="3.80.10.10">
    <property type="entry name" value="Ribonuclease Inhibitor"/>
    <property type="match status" value="5"/>
</dbReference>
<dbReference type="Pfam" id="PF08263">
    <property type="entry name" value="LRRNT_2"/>
    <property type="match status" value="1"/>
</dbReference>
<gene>
    <name evidence="16" type="primary">EMS1_3</name>
    <name evidence="16" type="ORF">CK203_030632</name>
</gene>
<evidence type="ECO:0000256" key="10">
    <source>
        <dbReference type="ARBA" id="ARBA00023170"/>
    </source>
</evidence>
<comment type="subcellular location">
    <subcellularLocation>
        <location evidence="1">Cell membrane</location>
        <topology evidence="1">Single-pass type I membrane protein</topology>
    </subcellularLocation>
</comment>
<dbReference type="PRINTS" id="PR00019">
    <property type="entry name" value="LEURICHRPT"/>
</dbReference>
<dbReference type="SMART" id="SM00365">
    <property type="entry name" value="LRR_SD22"/>
    <property type="match status" value="5"/>
</dbReference>
<dbReference type="SMART" id="SM00368">
    <property type="entry name" value="LRR_RI"/>
    <property type="match status" value="3"/>
</dbReference>
<keyword evidence="9 12" id="KW-0472">Membrane</keyword>
<evidence type="ECO:0000256" key="3">
    <source>
        <dbReference type="ARBA" id="ARBA00022475"/>
    </source>
</evidence>
<evidence type="ECO:0000256" key="2">
    <source>
        <dbReference type="ARBA" id="ARBA00009592"/>
    </source>
</evidence>
<name>A0A438IRI3_VITVI</name>
<dbReference type="SUPFAM" id="SSF52058">
    <property type="entry name" value="L domain-like"/>
    <property type="match status" value="2"/>
</dbReference>
<dbReference type="GO" id="GO:0016301">
    <property type="term" value="F:kinase activity"/>
    <property type="evidence" value="ECO:0007669"/>
    <property type="project" value="UniProtKB-KW"/>
</dbReference>
<feature type="transmembrane region" description="Helical" evidence="12">
    <location>
        <begin position="944"/>
        <end position="966"/>
    </location>
</feature>
<evidence type="ECO:0000256" key="1">
    <source>
        <dbReference type="ARBA" id="ARBA00004251"/>
    </source>
</evidence>
<dbReference type="EMBL" id="QGNW01000088">
    <property type="protein sequence ID" value="RVW99328.1"/>
    <property type="molecule type" value="Genomic_DNA"/>
</dbReference>
<protein>
    <submittedName>
        <fullName evidence="16">Leucine-rich repeat receptor protein kinase EMS1</fullName>
    </submittedName>
</protein>
<evidence type="ECO:0000256" key="11">
    <source>
        <dbReference type="ARBA" id="ARBA00023180"/>
    </source>
</evidence>
<feature type="domain" description="Leucine-rich repeat-containing N-terminal plant-type" evidence="14">
    <location>
        <begin position="45"/>
        <end position="80"/>
    </location>
</feature>
<dbReference type="AlphaFoldDB" id="A0A438IRI3"/>
<reference evidence="16 17" key="1">
    <citation type="journal article" date="2018" name="PLoS Genet.">
        <title>Population sequencing reveals clonal diversity and ancestral inbreeding in the grapevine cultivar Chardonnay.</title>
        <authorList>
            <person name="Roach M.J."/>
            <person name="Johnson D.L."/>
            <person name="Bohlmann J."/>
            <person name="van Vuuren H.J."/>
            <person name="Jones S.J."/>
            <person name="Pretorius I.S."/>
            <person name="Schmidt S.A."/>
            <person name="Borneman A.R."/>
        </authorList>
    </citation>
    <scope>NUCLEOTIDE SEQUENCE [LARGE SCALE GENOMIC DNA]</scope>
    <source>
        <strain evidence="17">cv. Chardonnay</strain>
        <tissue evidence="16">Leaf</tissue>
    </source>
</reference>
<dbReference type="SUPFAM" id="SSF52047">
    <property type="entry name" value="RNI-like"/>
    <property type="match status" value="1"/>
</dbReference>
<dbReference type="InterPro" id="IPR013210">
    <property type="entry name" value="LRR_N_plant-typ"/>
</dbReference>
<evidence type="ECO:0000313" key="16">
    <source>
        <dbReference type="EMBL" id="RVW99328.1"/>
    </source>
</evidence>
<dbReference type="Pfam" id="PF00560">
    <property type="entry name" value="LRR_1"/>
    <property type="match status" value="5"/>
</dbReference>
<evidence type="ECO:0000256" key="13">
    <source>
        <dbReference type="SAM" id="SignalP"/>
    </source>
</evidence>
<feature type="chain" id="PRO_5018977195" evidence="13">
    <location>
        <begin position="26"/>
        <end position="1007"/>
    </location>
</feature>
<keyword evidence="16" id="KW-0808">Transferase</keyword>
<feature type="domain" description="Disease resistance R13L4/SHOC-2-like LRR" evidence="15">
    <location>
        <begin position="345"/>
        <end position="516"/>
    </location>
</feature>
<evidence type="ECO:0000256" key="12">
    <source>
        <dbReference type="SAM" id="Phobius"/>
    </source>
</evidence>
<dbReference type="Proteomes" id="UP000288805">
    <property type="component" value="Unassembled WGS sequence"/>
</dbReference>
<evidence type="ECO:0000259" key="15">
    <source>
        <dbReference type="Pfam" id="PF23598"/>
    </source>
</evidence>
<keyword evidence="16" id="KW-0418">Kinase</keyword>
<dbReference type="GO" id="GO:0005886">
    <property type="term" value="C:plasma membrane"/>
    <property type="evidence" value="ECO:0007669"/>
    <property type="project" value="UniProtKB-SubCell"/>
</dbReference>